<dbReference type="InterPro" id="IPR044524">
    <property type="entry name" value="Isoase_HisA-like"/>
</dbReference>
<dbReference type="InterPro" id="IPR006062">
    <property type="entry name" value="His_biosynth"/>
</dbReference>
<evidence type="ECO:0000256" key="6">
    <source>
        <dbReference type="ARBA" id="ARBA00018464"/>
    </source>
</evidence>
<name>A0ABT5X6Z6_9EURY</name>
<dbReference type="InterPro" id="IPR006063">
    <property type="entry name" value="HisA_bact_arch"/>
</dbReference>
<dbReference type="InterPro" id="IPR013785">
    <property type="entry name" value="Aldolase_TIM"/>
</dbReference>
<dbReference type="InterPro" id="IPR023016">
    <property type="entry name" value="HisA/PriA"/>
</dbReference>
<dbReference type="GO" id="GO:0016853">
    <property type="term" value="F:isomerase activity"/>
    <property type="evidence" value="ECO:0007669"/>
    <property type="project" value="UniProtKB-KW"/>
</dbReference>
<dbReference type="NCBIfam" id="TIGR00007">
    <property type="entry name" value="1-(5-phosphoribosyl)-5-[(5-phosphoribosylamino)methylideneamino]imidazole-4-carboxamide isomerase"/>
    <property type="match status" value="1"/>
</dbReference>
<evidence type="ECO:0000256" key="11">
    <source>
        <dbReference type="ARBA" id="ARBA00030547"/>
    </source>
</evidence>
<dbReference type="PANTHER" id="PTHR43090">
    <property type="entry name" value="1-(5-PHOSPHORIBOSYL)-5-[(5-PHOSPHORIBOSYLAMINO)METHYLIDENEAMINO] IMIDAZOLE-4-CARBOXAMIDE ISOMERASE"/>
    <property type="match status" value="1"/>
</dbReference>
<keyword evidence="9 12" id="KW-0368">Histidine biosynthesis</keyword>
<dbReference type="SUPFAM" id="SSF51366">
    <property type="entry name" value="Ribulose-phoshate binding barrel"/>
    <property type="match status" value="1"/>
</dbReference>
<feature type="active site" description="Proton acceptor" evidence="12">
    <location>
        <position position="10"/>
    </location>
</feature>
<dbReference type="InterPro" id="IPR011060">
    <property type="entry name" value="RibuloseP-bd_barrel"/>
</dbReference>
<evidence type="ECO:0000256" key="12">
    <source>
        <dbReference type="HAMAP-Rule" id="MF_01014"/>
    </source>
</evidence>
<evidence type="ECO:0000256" key="4">
    <source>
        <dbReference type="ARBA" id="ARBA00009667"/>
    </source>
</evidence>
<protein>
    <recommendedName>
        <fullName evidence="6 12">1-(5-phosphoribosyl)-5-[(5-phosphoribosylamino)methylideneamino] imidazole-4-carboxamide isomerase</fullName>
        <ecNumber evidence="5 12">5.3.1.16</ecNumber>
    </recommendedName>
    <alternativeName>
        <fullName evidence="11 12">Phosphoribosylformimino-5-aminoimidazole carboxamide ribotide isomerase</fullName>
    </alternativeName>
</protein>
<comment type="pathway">
    <text evidence="3 12 14">Amino-acid biosynthesis; L-histidine biosynthesis; L-histidine from 5-phospho-alpha-D-ribose 1-diphosphate: step 4/9.</text>
</comment>
<reference evidence="15 16" key="1">
    <citation type="submission" date="2023-03" db="EMBL/GenBank/DDBJ databases">
        <title>WGS of Methanotrichaceae archaeon Mx.</title>
        <authorList>
            <person name="Sorokin D.Y."/>
            <person name="Merkel A.Y."/>
        </authorList>
    </citation>
    <scope>NUCLEOTIDE SEQUENCE [LARGE SCALE GENOMIC DNA]</scope>
    <source>
        <strain evidence="15 16">Mx</strain>
    </source>
</reference>
<comment type="catalytic activity">
    <reaction evidence="1 12 14">
        <text>1-(5-phospho-beta-D-ribosyl)-5-[(5-phospho-beta-D-ribosylamino)methylideneamino]imidazole-4-carboxamide = 5-[(5-phospho-1-deoxy-D-ribulos-1-ylimino)methylamino]-1-(5-phospho-beta-D-ribosyl)imidazole-4-carboxamide</text>
        <dbReference type="Rhea" id="RHEA:15469"/>
        <dbReference type="ChEBI" id="CHEBI:58435"/>
        <dbReference type="ChEBI" id="CHEBI:58525"/>
        <dbReference type="EC" id="5.3.1.16"/>
    </reaction>
</comment>
<evidence type="ECO:0000256" key="2">
    <source>
        <dbReference type="ARBA" id="ARBA00004496"/>
    </source>
</evidence>
<dbReference type="EMBL" id="JARFPK010000013">
    <property type="protein sequence ID" value="MDF0590460.1"/>
    <property type="molecule type" value="Genomic_DNA"/>
</dbReference>
<dbReference type="Pfam" id="PF00977">
    <property type="entry name" value="His_biosynth"/>
    <property type="match status" value="1"/>
</dbReference>
<dbReference type="RefSeq" id="WP_316966210.1">
    <property type="nucleotide sequence ID" value="NZ_JARFPK010000013.1"/>
</dbReference>
<proteinExistence type="inferred from homology"/>
<accession>A0ABT5X6Z6</accession>
<keyword evidence="16" id="KW-1185">Reference proteome</keyword>
<evidence type="ECO:0000256" key="13">
    <source>
        <dbReference type="RuleBase" id="RU003657"/>
    </source>
</evidence>
<evidence type="ECO:0000256" key="10">
    <source>
        <dbReference type="ARBA" id="ARBA00023235"/>
    </source>
</evidence>
<comment type="caution">
    <text evidence="15">The sequence shown here is derived from an EMBL/GenBank/DDBJ whole genome shotgun (WGS) entry which is preliminary data.</text>
</comment>
<gene>
    <name evidence="12 15" type="primary">hisA</name>
    <name evidence="15" type="ORF">P0O15_04630</name>
</gene>
<dbReference type="EC" id="5.3.1.16" evidence="5 12"/>
<evidence type="ECO:0000313" key="15">
    <source>
        <dbReference type="EMBL" id="MDF0590460.1"/>
    </source>
</evidence>
<dbReference type="HAMAP" id="MF_01014">
    <property type="entry name" value="HisA"/>
    <property type="match status" value="1"/>
</dbReference>
<comment type="similarity">
    <text evidence="4 12 13">Belongs to the HisA/HisF family.</text>
</comment>
<dbReference type="CDD" id="cd04732">
    <property type="entry name" value="HisA"/>
    <property type="match status" value="1"/>
</dbReference>
<dbReference type="NCBIfam" id="NF010112">
    <property type="entry name" value="PRK13585.1"/>
    <property type="match status" value="1"/>
</dbReference>
<evidence type="ECO:0000256" key="5">
    <source>
        <dbReference type="ARBA" id="ARBA00012550"/>
    </source>
</evidence>
<dbReference type="Gene3D" id="3.20.20.70">
    <property type="entry name" value="Aldolase class I"/>
    <property type="match status" value="1"/>
</dbReference>
<evidence type="ECO:0000256" key="9">
    <source>
        <dbReference type="ARBA" id="ARBA00023102"/>
    </source>
</evidence>
<dbReference type="PANTHER" id="PTHR43090:SF7">
    <property type="entry name" value="1-(5-PHOSPHORIBOSYL)-5-[(5-PHOSPHORIBOSYLAMINO)METHYLIDENEAMINO] IMIDAZOLE-4-CARBOXAMIDE ISOMERASE"/>
    <property type="match status" value="1"/>
</dbReference>
<evidence type="ECO:0000256" key="1">
    <source>
        <dbReference type="ARBA" id="ARBA00000901"/>
    </source>
</evidence>
<evidence type="ECO:0000313" key="16">
    <source>
        <dbReference type="Proteomes" id="UP001220010"/>
    </source>
</evidence>
<keyword evidence="7 12" id="KW-0963">Cytoplasm</keyword>
<feature type="active site" description="Proton donor" evidence="12">
    <location>
        <position position="132"/>
    </location>
</feature>
<comment type="subcellular location">
    <subcellularLocation>
        <location evidence="2 12 14">Cytoplasm</location>
    </subcellularLocation>
</comment>
<dbReference type="Proteomes" id="UP001220010">
    <property type="component" value="Unassembled WGS sequence"/>
</dbReference>
<evidence type="ECO:0000256" key="8">
    <source>
        <dbReference type="ARBA" id="ARBA00022605"/>
    </source>
</evidence>
<sequence length="241" mass="25307">MTFDLFPAVDLRGGRCVQLVGGVPGSEVVSLDDPIAEAVRWALMGSTTLHIIDLDGAIQGERVNAPILMEIVETLDLFIQVGGGIRSREDAASLLELGVDRVILGTAALADPAMVTDLVADFGKDRVMVALDVRSGKVTTEGWQRDLEKGAVELGLLFQERGAGSILFTNIDTEGQVRGIDPGPTRRLVEAVEIPVVAAGGVTTIEDILTLRGVGAAGAVVGTAIYTGRLDFKEALSATRS</sequence>
<evidence type="ECO:0000256" key="7">
    <source>
        <dbReference type="ARBA" id="ARBA00022490"/>
    </source>
</evidence>
<evidence type="ECO:0000256" key="3">
    <source>
        <dbReference type="ARBA" id="ARBA00005133"/>
    </source>
</evidence>
<keyword evidence="8 12" id="KW-0028">Amino-acid biosynthesis</keyword>
<evidence type="ECO:0000256" key="14">
    <source>
        <dbReference type="RuleBase" id="RU003658"/>
    </source>
</evidence>
<keyword evidence="10 12" id="KW-0413">Isomerase</keyword>
<organism evidence="15 16">
    <name type="scientific">Candidatus Methanocrinis natronophilus</name>
    <dbReference type="NCBI Taxonomy" id="3033396"/>
    <lineage>
        <taxon>Archaea</taxon>
        <taxon>Methanobacteriati</taxon>
        <taxon>Methanobacteriota</taxon>
        <taxon>Stenosarchaea group</taxon>
        <taxon>Methanomicrobia</taxon>
        <taxon>Methanotrichales</taxon>
        <taxon>Methanotrichaceae</taxon>
        <taxon>Methanocrinis</taxon>
    </lineage>
</organism>